<evidence type="ECO:0000259" key="1">
    <source>
        <dbReference type="Pfam" id="PF01850"/>
    </source>
</evidence>
<organism evidence="2 3">
    <name type="scientific">Candidatus Desulfatibia profunda</name>
    <dbReference type="NCBI Taxonomy" id="2841695"/>
    <lineage>
        <taxon>Bacteria</taxon>
        <taxon>Pseudomonadati</taxon>
        <taxon>Thermodesulfobacteriota</taxon>
        <taxon>Desulfobacteria</taxon>
        <taxon>Desulfobacterales</taxon>
        <taxon>Desulfobacterales incertae sedis</taxon>
        <taxon>Candidatus Desulfatibia</taxon>
    </lineage>
</organism>
<dbReference type="EMBL" id="JACNJH010000152">
    <property type="protein sequence ID" value="MBC8361797.1"/>
    <property type="molecule type" value="Genomic_DNA"/>
</dbReference>
<dbReference type="SUPFAM" id="SSF88723">
    <property type="entry name" value="PIN domain-like"/>
    <property type="match status" value="1"/>
</dbReference>
<dbReference type="Proteomes" id="UP000603434">
    <property type="component" value="Unassembled WGS sequence"/>
</dbReference>
<feature type="domain" description="PIN" evidence="1">
    <location>
        <begin position="2"/>
        <end position="116"/>
    </location>
</feature>
<dbReference type="InterPro" id="IPR052919">
    <property type="entry name" value="TA_system_RNase"/>
</dbReference>
<gene>
    <name evidence="2" type="ORF">H8E23_10395</name>
</gene>
<sequence>MIYLDTHVVLWLYALKGEGLSRRACQLIEESATVLISPMVLLELVYLREIDRLKVESDQIYRYLQQKIRLKVCTKPFFDVIQLALKQSWTRDPFDRIITAQAAIDHNTLVTKDMTMRQHYPKATW</sequence>
<dbReference type="AlphaFoldDB" id="A0A8J6NT80"/>
<dbReference type="InterPro" id="IPR002716">
    <property type="entry name" value="PIN_dom"/>
</dbReference>
<dbReference type="PANTHER" id="PTHR36173">
    <property type="entry name" value="RIBONUCLEASE VAPC16-RELATED"/>
    <property type="match status" value="1"/>
</dbReference>
<evidence type="ECO:0000313" key="2">
    <source>
        <dbReference type="EMBL" id="MBC8361797.1"/>
    </source>
</evidence>
<comment type="caution">
    <text evidence="2">The sequence shown here is derived from an EMBL/GenBank/DDBJ whole genome shotgun (WGS) entry which is preliminary data.</text>
</comment>
<name>A0A8J6NT80_9BACT</name>
<dbReference type="PANTHER" id="PTHR36173:SF1">
    <property type="entry name" value="RIBONUCLEASE VAPC22"/>
    <property type="match status" value="1"/>
</dbReference>
<evidence type="ECO:0000313" key="3">
    <source>
        <dbReference type="Proteomes" id="UP000603434"/>
    </source>
</evidence>
<proteinExistence type="predicted"/>
<dbReference type="Gene3D" id="3.40.50.1010">
    <property type="entry name" value="5'-nuclease"/>
    <property type="match status" value="1"/>
</dbReference>
<accession>A0A8J6NT80</accession>
<dbReference type="InterPro" id="IPR029060">
    <property type="entry name" value="PIN-like_dom_sf"/>
</dbReference>
<dbReference type="Pfam" id="PF01850">
    <property type="entry name" value="PIN"/>
    <property type="match status" value="1"/>
</dbReference>
<reference evidence="2 3" key="1">
    <citation type="submission" date="2020-08" db="EMBL/GenBank/DDBJ databases">
        <title>Bridging the membrane lipid divide: bacteria of the FCB group superphylum have the potential to synthesize archaeal ether lipids.</title>
        <authorList>
            <person name="Villanueva L."/>
            <person name="Von Meijenfeldt F.A.B."/>
            <person name="Westbye A.B."/>
            <person name="Yadav S."/>
            <person name="Hopmans E.C."/>
            <person name="Dutilh B.E."/>
            <person name="Sinninghe Damste J.S."/>
        </authorList>
    </citation>
    <scope>NUCLEOTIDE SEQUENCE [LARGE SCALE GENOMIC DNA]</scope>
    <source>
        <strain evidence="2">NIOZ-UU30</strain>
    </source>
</reference>
<protein>
    <submittedName>
        <fullName evidence="2">PIN domain-containing protein</fullName>
    </submittedName>
</protein>